<dbReference type="EMBL" id="CP007202">
    <property type="protein sequence ID" value="AJR04844.1"/>
    <property type="molecule type" value="Genomic_DNA"/>
</dbReference>
<keyword evidence="2" id="KW-1185">Reference proteome</keyword>
<gene>
    <name evidence="1" type="ORF">AW14_06880</name>
</gene>
<evidence type="ECO:0000313" key="1">
    <source>
        <dbReference type="EMBL" id="AJR04844.1"/>
    </source>
</evidence>
<name>A0A0C5WI53_9FLAO</name>
<proteinExistence type="predicted"/>
<accession>A0A0C5WI53</accession>
<sequence>MVAFFGYQSEVFLSFFSQIFNPHRFSYDLPARNSVRNNGYVFGYQSEVFFVFFWSENFFKIRITAIDF</sequence>
<evidence type="ECO:0000313" key="2">
    <source>
        <dbReference type="Proteomes" id="UP000032229"/>
    </source>
</evidence>
<dbReference type="HOGENOM" id="CLU_2791682_0_0_10"/>
<dbReference type="KEGG" id="sze:AW14_06880"/>
<protein>
    <submittedName>
        <fullName evidence="1">Uncharacterized protein</fullName>
    </submittedName>
</protein>
<dbReference type="AlphaFoldDB" id="A0A0C5WI53"/>
<organism evidence="1 2">
    <name type="scientific">Siansivirga zeaxanthinifaciens CC-SAMT-1</name>
    <dbReference type="NCBI Taxonomy" id="1454006"/>
    <lineage>
        <taxon>Bacteria</taxon>
        <taxon>Pseudomonadati</taxon>
        <taxon>Bacteroidota</taxon>
        <taxon>Flavobacteriia</taxon>
        <taxon>Flavobacteriales</taxon>
        <taxon>Flavobacteriaceae</taxon>
        <taxon>Siansivirga</taxon>
    </lineage>
</organism>
<reference evidence="1 2" key="1">
    <citation type="submission" date="2014-02" db="EMBL/GenBank/DDBJ databases">
        <authorList>
            <person name="Young C.-C."/>
            <person name="Hameed A."/>
            <person name="Huang H.-C."/>
            <person name="Shahina M."/>
        </authorList>
    </citation>
    <scope>NUCLEOTIDE SEQUENCE [LARGE SCALE GENOMIC DNA]</scope>
    <source>
        <strain evidence="1 2">CC-SAMT-1</strain>
    </source>
</reference>
<dbReference type="Proteomes" id="UP000032229">
    <property type="component" value="Chromosome"/>
</dbReference>